<dbReference type="InterPro" id="IPR035647">
    <property type="entry name" value="EFG_III/V"/>
</dbReference>
<evidence type="ECO:0000256" key="4">
    <source>
        <dbReference type="ARBA" id="ARBA00023251"/>
    </source>
</evidence>
<dbReference type="InterPro" id="IPR000640">
    <property type="entry name" value="EFG_V-like"/>
</dbReference>
<dbReference type="InterPro" id="IPR014721">
    <property type="entry name" value="Ribsml_uS5_D2-typ_fold_subgr"/>
</dbReference>
<reference evidence="6 7" key="1">
    <citation type="submission" date="2023-03" db="EMBL/GenBank/DDBJ databases">
        <title>Draft genome sequence of the bacteria which degrade cell wall of Tricholomamatutake.</title>
        <authorList>
            <person name="Konishi Y."/>
            <person name="Fukuta Y."/>
            <person name="Shirasaka N."/>
        </authorList>
    </citation>
    <scope>NUCLEOTIDE SEQUENCE [LARGE SCALE GENOMIC DNA]</scope>
    <source>
        <strain evidence="7">mu1</strain>
    </source>
</reference>
<dbReference type="InterPro" id="IPR009000">
    <property type="entry name" value="Transl_B-barrel_sf"/>
</dbReference>
<keyword evidence="7" id="KW-1185">Reference proteome</keyword>
<dbReference type="CDD" id="cd03711">
    <property type="entry name" value="Tet_C"/>
    <property type="match status" value="1"/>
</dbReference>
<gene>
    <name evidence="6" type="primary">tet(M)</name>
    <name evidence="6" type="ORF">MU1_41880</name>
</gene>
<dbReference type="InterPro" id="IPR020568">
    <property type="entry name" value="Ribosomal_Su5_D2-typ_SF"/>
</dbReference>
<dbReference type="PRINTS" id="PR00315">
    <property type="entry name" value="ELONGATNFCT"/>
</dbReference>
<keyword evidence="2" id="KW-0648">Protein biosynthesis</keyword>
<dbReference type="InterPro" id="IPR027417">
    <property type="entry name" value="P-loop_NTPase"/>
</dbReference>
<evidence type="ECO:0000313" key="7">
    <source>
        <dbReference type="Proteomes" id="UP001157114"/>
    </source>
</evidence>
<keyword evidence="1" id="KW-0547">Nucleotide-binding</keyword>
<evidence type="ECO:0000256" key="1">
    <source>
        <dbReference type="ARBA" id="ARBA00022741"/>
    </source>
</evidence>
<dbReference type="Pfam" id="PF00679">
    <property type="entry name" value="EFG_C"/>
    <property type="match status" value="1"/>
</dbReference>
<dbReference type="Gene3D" id="3.30.70.870">
    <property type="entry name" value="Elongation Factor G (Translational Gtpase), domain 3"/>
    <property type="match status" value="1"/>
</dbReference>
<dbReference type="Pfam" id="PF03764">
    <property type="entry name" value="EFG_IV"/>
    <property type="match status" value="1"/>
</dbReference>
<dbReference type="SUPFAM" id="SSF52540">
    <property type="entry name" value="P-loop containing nucleoside triphosphate hydrolases"/>
    <property type="match status" value="1"/>
</dbReference>
<dbReference type="PROSITE" id="PS51722">
    <property type="entry name" value="G_TR_2"/>
    <property type="match status" value="1"/>
</dbReference>
<evidence type="ECO:0000256" key="2">
    <source>
        <dbReference type="ARBA" id="ARBA00022917"/>
    </source>
</evidence>
<protein>
    <submittedName>
        <fullName evidence="6">Tetracycline resistance protein</fullName>
    </submittedName>
</protein>
<dbReference type="Pfam" id="PF00009">
    <property type="entry name" value="GTP_EFTU"/>
    <property type="match status" value="1"/>
</dbReference>
<dbReference type="PRINTS" id="PR01037">
    <property type="entry name" value="TCRTETOQM"/>
</dbReference>
<dbReference type="Gene3D" id="3.30.230.10">
    <property type="match status" value="1"/>
</dbReference>
<dbReference type="PANTHER" id="PTHR43261:SF1">
    <property type="entry name" value="RIBOSOME-RELEASING FACTOR 2, MITOCHONDRIAL"/>
    <property type="match status" value="1"/>
</dbReference>
<keyword evidence="3" id="KW-0342">GTP-binding</keyword>
<dbReference type="InterPro" id="IPR005225">
    <property type="entry name" value="Small_GTP-bd"/>
</dbReference>
<sequence>MNRMKQVTIGMFAHVDAGKTTLAEQLLYHTNSIRERGRVDHKDAYLDSHEIERARGITVFADQAVMTYKDATYYLIDTPGHVDFSPEMERAIQVMDYAVLVVSAVEGVQGHTETVWQLLRKHRIPTFFFINKIDRTGADVNRVLEEIRQHLTPEACYLKESFAGGIVEESLKESLAERDEQMLEAFLSGEEDQAYWLEALREMVKSCRLYPCVSGSALQDTGVREFLEQLHLLIQVDYDVEAPFAGRVYKIRHDKSGTRLTYIKALSGILKVREEIGYGVNDGQLSEKATRLLIVNGSKMQAVDQVSAGDLFAVIGLSEAEAGQGVGSCLDKLSYDLVPALTSKVMFSESLPVKDVLKAFRVLNAEDPSLQVIWEESLQEIHIHVMGVIQLEVLQQLVKERFAFEVAYGQPEILYKETIEGPVKGYGHFEPLRHYAEVHLLLEPGERGSGMTFRNAAHIHDLSIGNQHLIETHLFEREHHGLLTGSPLTDVRVTLLTGASHNEHTHGGDFREATFRALRQGLEKADNMLLEPFYEYKIRVELDHLGKVLSDLQRASGQFDPPQTNASHAVITGRVPVATFMDYSTELAAYTHGRGSIQLVLAGYDRCHNEPEVIERKGYRKDADPLYTSSSIFCAKGAGYAVPWDEAEAKMHLL</sequence>
<comment type="caution">
    <text evidence="6">The sequence shown here is derived from an EMBL/GenBank/DDBJ whole genome shotgun (WGS) entry which is preliminary data.</text>
</comment>
<dbReference type="Gene3D" id="3.30.70.240">
    <property type="match status" value="1"/>
</dbReference>
<dbReference type="Gene3D" id="2.40.30.10">
    <property type="entry name" value="Translation factors"/>
    <property type="match status" value="1"/>
</dbReference>
<feature type="domain" description="Tr-type G" evidence="5">
    <location>
        <begin position="4"/>
        <end position="238"/>
    </location>
</feature>
<dbReference type="InterPro" id="IPR035650">
    <property type="entry name" value="Tet_C"/>
</dbReference>
<dbReference type="SUPFAM" id="SSF54211">
    <property type="entry name" value="Ribosomal protein S5 domain 2-like"/>
    <property type="match status" value="1"/>
</dbReference>
<evidence type="ECO:0000259" key="5">
    <source>
        <dbReference type="PROSITE" id="PS51722"/>
    </source>
</evidence>
<organism evidence="6 7">
    <name type="scientific">Paenibacillus glycanilyticus</name>
    <dbReference type="NCBI Taxonomy" id="126569"/>
    <lineage>
        <taxon>Bacteria</taxon>
        <taxon>Bacillati</taxon>
        <taxon>Bacillota</taxon>
        <taxon>Bacilli</taxon>
        <taxon>Bacillales</taxon>
        <taxon>Paenibacillaceae</taxon>
        <taxon>Paenibacillus</taxon>
    </lineage>
</organism>
<name>A0ABQ6GJN4_9BACL</name>
<dbReference type="Proteomes" id="UP001157114">
    <property type="component" value="Unassembled WGS sequence"/>
</dbReference>
<accession>A0ABQ6GJN4</accession>
<dbReference type="SMART" id="SM00889">
    <property type="entry name" value="EFG_IV"/>
    <property type="match status" value="1"/>
</dbReference>
<dbReference type="SUPFAM" id="SSF50447">
    <property type="entry name" value="Translation proteins"/>
    <property type="match status" value="1"/>
</dbReference>
<dbReference type="SUPFAM" id="SSF54980">
    <property type="entry name" value="EF-G C-terminal domain-like"/>
    <property type="match status" value="2"/>
</dbReference>
<dbReference type="InterPro" id="IPR005517">
    <property type="entry name" value="Transl_elong_EFG/EF2_IV"/>
</dbReference>
<dbReference type="EMBL" id="BSSQ01000016">
    <property type="protein sequence ID" value="GLX69842.1"/>
    <property type="molecule type" value="Genomic_DNA"/>
</dbReference>
<dbReference type="NCBIfam" id="TIGR00231">
    <property type="entry name" value="small_GTP"/>
    <property type="match status" value="1"/>
</dbReference>
<proteinExistence type="predicted"/>
<evidence type="ECO:0000256" key="3">
    <source>
        <dbReference type="ARBA" id="ARBA00023134"/>
    </source>
</evidence>
<keyword evidence="4" id="KW-0046">Antibiotic resistance</keyword>
<dbReference type="Gene3D" id="3.40.50.300">
    <property type="entry name" value="P-loop containing nucleotide triphosphate hydrolases"/>
    <property type="match status" value="1"/>
</dbReference>
<dbReference type="InterPro" id="IPR000795">
    <property type="entry name" value="T_Tr_GTP-bd_dom"/>
</dbReference>
<dbReference type="PANTHER" id="PTHR43261">
    <property type="entry name" value="TRANSLATION ELONGATION FACTOR G-RELATED"/>
    <property type="match status" value="1"/>
</dbReference>
<evidence type="ECO:0000313" key="6">
    <source>
        <dbReference type="EMBL" id="GLX69842.1"/>
    </source>
</evidence>
<dbReference type="SMART" id="SM00838">
    <property type="entry name" value="EFG_C"/>
    <property type="match status" value="1"/>
</dbReference>